<dbReference type="SUPFAM" id="SSF103473">
    <property type="entry name" value="MFS general substrate transporter"/>
    <property type="match status" value="1"/>
</dbReference>
<feature type="transmembrane region" description="Helical" evidence="7">
    <location>
        <begin position="46"/>
        <end position="64"/>
    </location>
</feature>
<keyword evidence="2" id="KW-0813">Transport</keyword>
<feature type="transmembrane region" description="Helical" evidence="7">
    <location>
        <begin position="318"/>
        <end position="338"/>
    </location>
</feature>
<evidence type="ECO:0000313" key="10">
    <source>
        <dbReference type="Proteomes" id="UP000699462"/>
    </source>
</evidence>
<accession>A0A8T0DE63</accession>
<feature type="transmembrane region" description="Helical" evidence="7">
    <location>
        <begin position="103"/>
        <end position="123"/>
    </location>
</feature>
<evidence type="ECO:0000256" key="7">
    <source>
        <dbReference type="SAM" id="Phobius"/>
    </source>
</evidence>
<dbReference type="GO" id="GO:0016020">
    <property type="term" value="C:membrane"/>
    <property type="evidence" value="ECO:0007669"/>
    <property type="project" value="UniProtKB-SubCell"/>
</dbReference>
<evidence type="ECO:0000256" key="2">
    <source>
        <dbReference type="ARBA" id="ARBA00022448"/>
    </source>
</evidence>
<comment type="caution">
    <text evidence="9">The sequence shown here is derived from an EMBL/GenBank/DDBJ whole genome shotgun (WGS) entry which is preliminary data.</text>
</comment>
<dbReference type="CDD" id="cd17380">
    <property type="entry name" value="MFS_SLC17A9_like"/>
    <property type="match status" value="1"/>
</dbReference>
<dbReference type="Gene3D" id="1.20.1250.20">
    <property type="entry name" value="MFS general substrate transporter like domains"/>
    <property type="match status" value="2"/>
</dbReference>
<dbReference type="FunFam" id="1.20.1250.20:FF:000003">
    <property type="entry name" value="Solute carrier family 17 member 3"/>
    <property type="match status" value="1"/>
</dbReference>
<feature type="transmembrane region" description="Helical" evidence="7">
    <location>
        <begin position="350"/>
        <end position="366"/>
    </location>
</feature>
<feature type="transmembrane region" description="Helical" evidence="7">
    <location>
        <begin position="437"/>
        <end position="455"/>
    </location>
</feature>
<keyword evidence="4" id="KW-0769">Symport</keyword>
<dbReference type="InterPro" id="IPR036259">
    <property type="entry name" value="MFS_trans_sf"/>
</dbReference>
<feature type="transmembrane region" description="Helical" evidence="7">
    <location>
        <begin position="12"/>
        <end position="34"/>
    </location>
</feature>
<feature type="transmembrane region" description="Helical" evidence="7">
    <location>
        <begin position="76"/>
        <end position="97"/>
    </location>
</feature>
<sequence length="465" mass="51733">MWSTKERHGWMFFLLFGGMGLYASRTILPISLISLTSEMKWNRKEAGLVLGVFFWGYALTQFLAGYLSDRLGGERVIPCTSFLWSTLTLSFIYLPIASPRPDVVYGLFVCTRFFLGVFQGFYYPSIISLMAKRVHSGERNFTHAVLNAGTHLGTLLCGSLGSYLVAVYGWRVPFAMIGCAFGLWALATYIFMVRGKRIPCNLVPPLDRFVTTGSKGVSLGTGHSFIAVPENMLSNDKKVIESHHILVMQQSSPAKHSANACKPPRPLAWDVLLRHPPFWAMLLANFAHNNSFYIILNWCPSYFHDNYPDARSWVFNMVPWLIIFPCVLLSGLIADHWIVQGVSVTLVRKTINTVVLLGSAVFLLLLCVLDNYYAALTCIALALACLGFHSSGVLLNPQDIAPTHSGQLYGVMATVGTLPGFTGVYFTGYLLEMTHQWSTVFLLTSLVSLVGWLVYTRYGSSDPLK</sequence>
<evidence type="ECO:0000256" key="3">
    <source>
        <dbReference type="ARBA" id="ARBA00022692"/>
    </source>
</evidence>
<comment type="subcellular location">
    <subcellularLocation>
        <location evidence="1">Membrane</location>
        <topology evidence="1">Multi-pass membrane protein</topology>
    </subcellularLocation>
</comment>
<dbReference type="InterPro" id="IPR044777">
    <property type="entry name" value="SLC17A9-like"/>
</dbReference>
<dbReference type="InterPro" id="IPR050382">
    <property type="entry name" value="MFS_Na/Anion_cotransporter"/>
</dbReference>
<keyword evidence="10" id="KW-1185">Reference proteome</keyword>
<gene>
    <name evidence="9" type="ORF">P879_08357</name>
</gene>
<dbReference type="InterPro" id="IPR020846">
    <property type="entry name" value="MFS_dom"/>
</dbReference>
<dbReference type="GO" id="GO:0015867">
    <property type="term" value="P:ATP transport"/>
    <property type="evidence" value="ECO:0007669"/>
    <property type="project" value="TreeGrafter"/>
</dbReference>
<evidence type="ECO:0000313" key="9">
    <source>
        <dbReference type="EMBL" id="KAF8566103.1"/>
    </source>
</evidence>
<dbReference type="OrthoDB" id="2985014at2759"/>
<protein>
    <recommendedName>
        <fullName evidence="8">Major facilitator superfamily (MFS) profile domain-containing protein</fullName>
    </recommendedName>
</protein>
<feature type="transmembrane region" description="Helical" evidence="7">
    <location>
        <begin position="408"/>
        <end position="431"/>
    </location>
</feature>
<evidence type="ECO:0000256" key="6">
    <source>
        <dbReference type="ARBA" id="ARBA00023136"/>
    </source>
</evidence>
<evidence type="ECO:0000256" key="5">
    <source>
        <dbReference type="ARBA" id="ARBA00022989"/>
    </source>
</evidence>
<evidence type="ECO:0000259" key="8">
    <source>
        <dbReference type="PROSITE" id="PS50850"/>
    </source>
</evidence>
<dbReference type="PANTHER" id="PTHR11662:SF279">
    <property type="entry name" value="VOLTAGE-GATED PURINE NUCLEOTIDE UNIPORTER SLC17A9"/>
    <property type="match status" value="1"/>
</dbReference>
<dbReference type="PROSITE" id="PS50850">
    <property type="entry name" value="MFS"/>
    <property type="match status" value="1"/>
</dbReference>
<keyword evidence="3 7" id="KW-0812">Transmembrane</keyword>
<dbReference type="InterPro" id="IPR011701">
    <property type="entry name" value="MFS"/>
</dbReference>
<organism evidence="9 10">
    <name type="scientific">Paragonimus westermani</name>
    <dbReference type="NCBI Taxonomy" id="34504"/>
    <lineage>
        <taxon>Eukaryota</taxon>
        <taxon>Metazoa</taxon>
        <taxon>Spiralia</taxon>
        <taxon>Lophotrochozoa</taxon>
        <taxon>Platyhelminthes</taxon>
        <taxon>Trematoda</taxon>
        <taxon>Digenea</taxon>
        <taxon>Plagiorchiida</taxon>
        <taxon>Troglotremata</taxon>
        <taxon>Troglotrematidae</taxon>
        <taxon>Paragonimus</taxon>
    </lineage>
</organism>
<feature type="transmembrane region" description="Helical" evidence="7">
    <location>
        <begin position="372"/>
        <end position="396"/>
    </location>
</feature>
<dbReference type="Pfam" id="PF07690">
    <property type="entry name" value="MFS_1"/>
    <property type="match status" value="1"/>
</dbReference>
<name>A0A8T0DE63_9TREM</name>
<evidence type="ECO:0000256" key="1">
    <source>
        <dbReference type="ARBA" id="ARBA00004141"/>
    </source>
</evidence>
<feature type="domain" description="Major facilitator superfamily (MFS) profile" evidence="8">
    <location>
        <begin position="10"/>
        <end position="463"/>
    </location>
</feature>
<dbReference type="GO" id="GO:0015293">
    <property type="term" value="F:symporter activity"/>
    <property type="evidence" value="ECO:0007669"/>
    <property type="project" value="UniProtKB-KW"/>
</dbReference>
<feature type="transmembrane region" description="Helical" evidence="7">
    <location>
        <begin position="172"/>
        <end position="192"/>
    </location>
</feature>
<dbReference type="PANTHER" id="PTHR11662">
    <property type="entry name" value="SOLUTE CARRIER FAMILY 17"/>
    <property type="match status" value="1"/>
</dbReference>
<dbReference type="Proteomes" id="UP000699462">
    <property type="component" value="Unassembled WGS sequence"/>
</dbReference>
<keyword evidence="6 7" id="KW-0472">Membrane</keyword>
<dbReference type="AlphaFoldDB" id="A0A8T0DE63"/>
<keyword evidence="5 7" id="KW-1133">Transmembrane helix</keyword>
<reference evidence="9 10" key="1">
    <citation type="submission" date="2019-07" db="EMBL/GenBank/DDBJ databases">
        <title>Annotation for the trematode Paragonimus westermani.</title>
        <authorList>
            <person name="Choi Y.-J."/>
        </authorList>
    </citation>
    <scope>NUCLEOTIDE SEQUENCE [LARGE SCALE GENOMIC DNA]</scope>
    <source>
        <strain evidence="9">180907_Pwestermani</strain>
    </source>
</reference>
<proteinExistence type="predicted"/>
<feature type="transmembrane region" description="Helical" evidence="7">
    <location>
        <begin position="144"/>
        <end position="166"/>
    </location>
</feature>
<dbReference type="EMBL" id="JTDF01005603">
    <property type="protein sequence ID" value="KAF8566103.1"/>
    <property type="molecule type" value="Genomic_DNA"/>
</dbReference>
<evidence type="ECO:0000256" key="4">
    <source>
        <dbReference type="ARBA" id="ARBA00022847"/>
    </source>
</evidence>